<accession>A0A481ZEA2</accession>
<dbReference type="Gene3D" id="3.30.40.220">
    <property type="match status" value="2"/>
</dbReference>
<reference evidence="1" key="1">
    <citation type="journal article" date="2019" name="MBio">
        <title>Virus Genomes from Deep Sea Sediments Expand the Ocean Megavirome and Support Independent Origins of Viral Gigantism.</title>
        <authorList>
            <person name="Backstrom D."/>
            <person name="Yutin N."/>
            <person name="Jorgensen S.L."/>
            <person name="Dharamshi J."/>
            <person name="Homa F."/>
            <person name="Zaremba-Niedwiedzka K."/>
            <person name="Spang A."/>
            <person name="Wolf Y.I."/>
            <person name="Koonin E.V."/>
            <person name="Ettema T.J."/>
        </authorList>
    </citation>
    <scope>NUCLEOTIDE SEQUENCE</scope>
</reference>
<evidence type="ECO:0000313" key="1">
    <source>
        <dbReference type="EMBL" id="QBK93440.1"/>
    </source>
</evidence>
<name>A0A481ZEA2_9VIRU</name>
<dbReference type="EMBL" id="MK500596">
    <property type="protein sequence ID" value="QBK93440.1"/>
    <property type="molecule type" value="Genomic_DNA"/>
</dbReference>
<gene>
    <name evidence="1" type="ORF">LCPAC404_01440</name>
</gene>
<protein>
    <submittedName>
        <fullName evidence="1">Uncharacterized protein</fullName>
    </submittedName>
</protein>
<sequence>MTDLFVRDTILKNGNLCTSHGKFGGKCRRHVAKHLCMNDECVEKIPITLEYCGKHRFKIICDSTVAKTKKKCPHEAIHGTKCGVHIAKHRCEKILHNGKNCIRKISITKTLCSKHKNPDVPIPVGSISDKITKLYEELVDKPLSSTEDDNEKKKKEQMLKTCKQCRQPKATSNFAPSKRCKDGFNLLCEHCIEINEVNEEDKDDLREKSCKSCGLEKTIGHFSKKSAGKFGKCAVCKKCRRKKDRERYKLPNQPKCCPICETTKGSDKFGINTSGGDENEINHFCTECRNQDKEELFEKNMIRCLYCLIPKSTDVFRKGKNQCLQCNIMKRFIYRSTFKGFATKLLNGIKKSDNYEEGDISNIDEIVEIYNNQNEKCNLCDHSLTHDYMPDDNDDKCIISSHYHNMSLDRINSEMSYAYSNVQLVCVICNRAKWLMKQDEYIQLCKDVNDKNDFEIEDDWKLSTEEYQHILSHIRLCLTRCRSDSHNPINITTCEIMNMFIKQRGKCAISGLKMTFSADREGPKIKQWHILHFSNMSVDRIDNTLEHSMNNIHLVLQKINLGRSDLTIENYIKMCQATAKHNNSSI</sequence>
<organism evidence="1">
    <name type="scientific">Pithovirus LCPAC404</name>
    <dbReference type="NCBI Taxonomy" id="2506597"/>
    <lineage>
        <taxon>Viruses</taxon>
        <taxon>Pithoviruses</taxon>
    </lineage>
</organism>
<proteinExistence type="predicted"/>